<evidence type="ECO:0000313" key="1">
    <source>
        <dbReference type="EMBL" id="CBH11363.1"/>
    </source>
</evidence>
<reference evidence="2" key="1">
    <citation type="journal article" date="2010" name="PLoS Negl. Trop. Dis.">
        <title>The genome sequence of Trypanosoma brucei gambiense, causative agent of chronic human african trypanosomiasis.</title>
        <authorList>
            <person name="Jackson A.P."/>
            <person name="Sanders M."/>
            <person name="Berry A."/>
            <person name="McQuillan J."/>
            <person name="Aslett M.A."/>
            <person name="Quail M.A."/>
            <person name="Chukualim B."/>
            <person name="Capewell P."/>
            <person name="MacLeod A."/>
            <person name="Melville S.E."/>
            <person name="Gibson W."/>
            <person name="Barry J.D."/>
            <person name="Berriman M."/>
            <person name="Hertz-Fowler C."/>
        </authorList>
    </citation>
    <scope>NUCLEOTIDE SEQUENCE [LARGE SCALE GENOMIC DNA]</scope>
    <source>
        <strain evidence="2">MHOM/CI/86/DAL972</strain>
    </source>
</reference>
<accession>C9ZPN5</accession>
<evidence type="ECO:0000313" key="2">
    <source>
        <dbReference type="Proteomes" id="UP000002316"/>
    </source>
</evidence>
<proteinExistence type="predicted"/>
<sequence>MSVHWIESQCASITLGSYSFTSRHVKTASGCFGTCSRSNGKPNDDNGERLVHFFFCYSCMCVILIVCQCKWSPPFPFLTHVFFFLFSSAAASREAYLLNHSCLQLS</sequence>
<dbReference type="GeneID" id="23861517"/>
<gene>
    <name evidence="1" type="ORF">TbgDal_V5030</name>
</gene>
<name>C9ZPN5_TRYB9</name>
<protein>
    <submittedName>
        <fullName evidence="1">Uncharacterized protein</fullName>
    </submittedName>
</protein>
<dbReference type="KEGG" id="tbg:TbgDal_V5030"/>
<organism evidence="1 2">
    <name type="scientific">Trypanosoma brucei gambiense (strain MHOM/CI/86/DAL972)</name>
    <dbReference type="NCBI Taxonomy" id="679716"/>
    <lineage>
        <taxon>Eukaryota</taxon>
        <taxon>Discoba</taxon>
        <taxon>Euglenozoa</taxon>
        <taxon>Kinetoplastea</taxon>
        <taxon>Metakinetoplastina</taxon>
        <taxon>Trypanosomatida</taxon>
        <taxon>Trypanosomatidae</taxon>
        <taxon>Trypanosoma</taxon>
    </lineage>
</organism>
<dbReference type="RefSeq" id="XP_011773650.1">
    <property type="nucleotide sequence ID" value="XM_011775348.1"/>
</dbReference>
<dbReference type="AlphaFoldDB" id="C9ZPN5"/>
<dbReference type="Proteomes" id="UP000002316">
    <property type="component" value="Chromosome 5"/>
</dbReference>
<dbReference type="EMBL" id="FN554968">
    <property type="protein sequence ID" value="CBH11363.1"/>
    <property type="molecule type" value="Genomic_DNA"/>
</dbReference>